<name>A0A4R1RST1_HYDET</name>
<comment type="caution">
    <text evidence="6">The sequence shown here is derived from an EMBL/GenBank/DDBJ whole genome shotgun (WGS) entry which is preliminary data.</text>
</comment>
<dbReference type="RefSeq" id="WP_132014406.1">
    <property type="nucleotide sequence ID" value="NZ_SLUN01000012.1"/>
</dbReference>
<dbReference type="Proteomes" id="UP000295008">
    <property type="component" value="Unassembled WGS sequence"/>
</dbReference>
<evidence type="ECO:0000313" key="6">
    <source>
        <dbReference type="EMBL" id="TCL69389.1"/>
    </source>
</evidence>
<evidence type="ECO:0000256" key="4">
    <source>
        <dbReference type="SAM" id="SignalP"/>
    </source>
</evidence>
<evidence type="ECO:0000256" key="2">
    <source>
        <dbReference type="ARBA" id="ARBA00007639"/>
    </source>
</evidence>
<evidence type="ECO:0000313" key="7">
    <source>
        <dbReference type="Proteomes" id="UP000295008"/>
    </source>
</evidence>
<dbReference type="PANTHER" id="PTHR46847:SF1">
    <property type="entry name" value="D-ALLOSE-BINDING PERIPLASMIC PROTEIN-RELATED"/>
    <property type="match status" value="1"/>
</dbReference>
<evidence type="ECO:0000259" key="5">
    <source>
        <dbReference type="Pfam" id="PF13407"/>
    </source>
</evidence>
<gene>
    <name evidence="6" type="ORF">EDC14_101286</name>
</gene>
<evidence type="ECO:0000256" key="1">
    <source>
        <dbReference type="ARBA" id="ARBA00004196"/>
    </source>
</evidence>
<dbReference type="GO" id="GO:0030246">
    <property type="term" value="F:carbohydrate binding"/>
    <property type="evidence" value="ECO:0007669"/>
    <property type="project" value="UniProtKB-ARBA"/>
</dbReference>
<dbReference type="PANTHER" id="PTHR46847">
    <property type="entry name" value="D-ALLOSE-BINDING PERIPLASMIC PROTEIN-RELATED"/>
    <property type="match status" value="1"/>
</dbReference>
<dbReference type="OrthoDB" id="9814427at2"/>
<evidence type="ECO:0000256" key="3">
    <source>
        <dbReference type="ARBA" id="ARBA00022729"/>
    </source>
</evidence>
<dbReference type="InterPro" id="IPR028082">
    <property type="entry name" value="Peripla_BP_I"/>
</dbReference>
<feature type="domain" description="Periplasmic binding protein" evidence="5">
    <location>
        <begin position="43"/>
        <end position="301"/>
    </location>
</feature>
<dbReference type="AlphaFoldDB" id="A0A4R1RST1"/>
<proteinExistence type="inferred from homology"/>
<dbReference type="GO" id="GO:0030313">
    <property type="term" value="C:cell envelope"/>
    <property type="evidence" value="ECO:0007669"/>
    <property type="project" value="UniProtKB-SubCell"/>
</dbReference>
<sequence>MKFKRWSWFLAALLLVTFAVSVFAEDNYVVDAKKWKKKGPYTVALCNISVVNSWRVAMVEEFKYEASKHKDIKQVVVTDAANNVAKQIADMEDLITKKVDLIVITAPPTALVPAVEKAVDAGIPVVSFDSVVDSPKVTVKNIADQSEIGEQLAQYIATQLKGKGKVAMLTGIAGTTPGQMRYEGALKVFKKYPGIKVVGQVWTNSAYDQAKRAAENFISANPDLKAIYADGGPSGYGAMQATYEAKRPDIIVVGTGSNGHFNLWKKWRDSGAKVRSFAIQDPPGDSAVALALGMKLLRGQKVQHIEKMKLWTCTDKTLDKVARPDLGDDYINSTFLPEEMKVKLWGKK</sequence>
<keyword evidence="7" id="KW-1185">Reference proteome</keyword>
<dbReference type="InterPro" id="IPR025997">
    <property type="entry name" value="SBP_2_dom"/>
</dbReference>
<reference evidence="6 7" key="1">
    <citation type="submission" date="2019-03" db="EMBL/GenBank/DDBJ databases">
        <title>Genomic Encyclopedia of Type Strains, Phase IV (KMG-IV): sequencing the most valuable type-strain genomes for metagenomic binning, comparative biology and taxonomic classification.</title>
        <authorList>
            <person name="Goeker M."/>
        </authorList>
    </citation>
    <scope>NUCLEOTIDE SEQUENCE [LARGE SCALE GENOMIC DNA]</scope>
    <source>
        <strain evidence="6 7">LX-B</strain>
    </source>
</reference>
<accession>A0A4R1RST1</accession>
<feature type="signal peptide" evidence="4">
    <location>
        <begin position="1"/>
        <end position="24"/>
    </location>
</feature>
<comment type="subcellular location">
    <subcellularLocation>
        <location evidence="1">Cell envelope</location>
    </subcellularLocation>
</comment>
<dbReference type="SUPFAM" id="SSF53822">
    <property type="entry name" value="Periplasmic binding protein-like I"/>
    <property type="match status" value="1"/>
</dbReference>
<dbReference type="Gene3D" id="3.40.50.2300">
    <property type="match status" value="2"/>
</dbReference>
<dbReference type="EMBL" id="SLUN01000012">
    <property type="protein sequence ID" value="TCL69389.1"/>
    <property type="molecule type" value="Genomic_DNA"/>
</dbReference>
<keyword evidence="3 4" id="KW-0732">Signal</keyword>
<comment type="similarity">
    <text evidence="2">Belongs to the bacterial solute-binding protein 2 family.</text>
</comment>
<dbReference type="Pfam" id="PF13407">
    <property type="entry name" value="Peripla_BP_4"/>
    <property type="match status" value="1"/>
</dbReference>
<feature type="chain" id="PRO_5020459631" evidence="4">
    <location>
        <begin position="25"/>
        <end position="348"/>
    </location>
</feature>
<organism evidence="6 7">
    <name type="scientific">Hydrogenispora ethanolica</name>
    <dbReference type="NCBI Taxonomy" id="1082276"/>
    <lineage>
        <taxon>Bacteria</taxon>
        <taxon>Bacillati</taxon>
        <taxon>Bacillota</taxon>
        <taxon>Hydrogenispora</taxon>
    </lineage>
</organism>
<protein>
    <submittedName>
        <fullName evidence="6">Monosaccharide ABC transporter substrate-binding protein (CUT2 family)</fullName>
    </submittedName>
</protein>